<keyword evidence="7" id="KW-1185">Reference proteome</keyword>
<dbReference type="PROSITE" id="PS51635">
    <property type="entry name" value="PNPLA"/>
    <property type="match status" value="1"/>
</dbReference>
<protein>
    <submittedName>
        <fullName evidence="6">NTE family protein</fullName>
    </submittedName>
</protein>
<dbReference type="PANTHER" id="PTHR14226:SF29">
    <property type="entry name" value="NEUROPATHY TARGET ESTERASE SWS"/>
    <property type="match status" value="1"/>
</dbReference>
<dbReference type="RefSeq" id="WP_182538252.1">
    <property type="nucleotide sequence ID" value="NZ_JACGXA010000001.1"/>
</dbReference>
<name>A0A7W3P9D7_9ACTN</name>
<comment type="caution">
    <text evidence="4">Lacks conserved residue(s) required for the propagation of feature annotation.</text>
</comment>
<keyword evidence="2 4" id="KW-0442">Lipid degradation</keyword>
<evidence type="ECO:0000256" key="1">
    <source>
        <dbReference type="ARBA" id="ARBA00022801"/>
    </source>
</evidence>
<dbReference type="Pfam" id="PF01734">
    <property type="entry name" value="Patatin"/>
    <property type="match status" value="1"/>
</dbReference>
<feature type="active site" description="Nucleophile" evidence="4">
    <location>
        <position position="39"/>
    </location>
</feature>
<dbReference type="Proteomes" id="UP000580910">
    <property type="component" value="Unassembled WGS sequence"/>
</dbReference>
<feature type="domain" description="PNPLA" evidence="5">
    <location>
        <begin position="6"/>
        <end position="179"/>
    </location>
</feature>
<gene>
    <name evidence="6" type="ORF">FB382_001612</name>
</gene>
<evidence type="ECO:0000256" key="4">
    <source>
        <dbReference type="PROSITE-ProRule" id="PRU01161"/>
    </source>
</evidence>
<dbReference type="AlphaFoldDB" id="A0A7W3P9D7"/>
<feature type="short sequence motif" description="GXGXXG" evidence="4">
    <location>
        <begin position="10"/>
        <end position="15"/>
    </location>
</feature>
<accession>A0A7W3P9D7</accession>
<evidence type="ECO:0000313" key="6">
    <source>
        <dbReference type="EMBL" id="MBA8803321.1"/>
    </source>
</evidence>
<comment type="caution">
    <text evidence="6">The sequence shown here is derived from an EMBL/GenBank/DDBJ whole genome shotgun (WGS) entry which is preliminary data.</text>
</comment>
<sequence>MARNIFVLSGGGSRGAGQVGMLKALQAAGITPDLLIGGSVGAINACFIGSHPGPEGIEALADKWREMDEESICGPRRGIVMNVARRRPYLFSAATFRRLVQTWVPTYHLENLPTPVRVATTDITTGRPVHHSHGLVTDLLAASAALPGLFPPVVLRGEDGPTTHVDAGISENVPLSGALDEVQPGDRVFVLDVTRTPQTHRHLRSPLDVLIASLVASVRYRDEPEFPQDVEIIRLKLDEAFDCGTVFDFSHTEELFRLGEECVRAVLADEPPVASAA</sequence>
<dbReference type="EMBL" id="JACGXA010000001">
    <property type="protein sequence ID" value="MBA8803321.1"/>
    <property type="molecule type" value="Genomic_DNA"/>
</dbReference>
<evidence type="ECO:0000313" key="7">
    <source>
        <dbReference type="Proteomes" id="UP000580910"/>
    </source>
</evidence>
<reference evidence="6 7" key="1">
    <citation type="submission" date="2020-07" db="EMBL/GenBank/DDBJ databases">
        <title>Sequencing the genomes of 1000 actinobacteria strains.</title>
        <authorList>
            <person name="Klenk H.-P."/>
        </authorList>
    </citation>
    <scope>NUCLEOTIDE SEQUENCE [LARGE SCALE GENOMIC DNA]</scope>
    <source>
        <strain evidence="6 7">DSM 21349</strain>
    </source>
</reference>
<dbReference type="InterPro" id="IPR002641">
    <property type="entry name" value="PNPLA_dom"/>
</dbReference>
<feature type="active site" description="Proton acceptor" evidence="4">
    <location>
        <position position="166"/>
    </location>
</feature>
<dbReference type="InterPro" id="IPR050301">
    <property type="entry name" value="NTE"/>
</dbReference>
<feature type="short sequence motif" description="GXSXG" evidence="4">
    <location>
        <begin position="37"/>
        <end position="41"/>
    </location>
</feature>
<keyword evidence="3 4" id="KW-0443">Lipid metabolism</keyword>
<dbReference type="GO" id="GO:0016787">
    <property type="term" value="F:hydrolase activity"/>
    <property type="evidence" value="ECO:0007669"/>
    <property type="project" value="UniProtKB-UniRule"/>
</dbReference>
<dbReference type="Gene3D" id="3.40.1090.10">
    <property type="entry name" value="Cytosolic phospholipase A2 catalytic domain"/>
    <property type="match status" value="2"/>
</dbReference>
<dbReference type="PANTHER" id="PTHR14226">
    <property type="entry name" value="NEUROPATHY TARGET ESTERASE/SWISS CHEESE D.MELANOGASTER"/>
    <property type="match status" value="1"/>
</dbReference>
<organism evidence="6 7">
    <name type="scientific">Nocardioides ginsengisegetis</name>
    <dbReference type="NCBI Taxonomy" id="661491"/>
    <lineage>
        <taxon>Bacteria</taxon>
        <taxon>Bacillati</taxon>
        <taxon>Actinomycetota</taxon>
        <taxon>Actinomycetes</taxon>
        <taxon>Propionibacteriales</taxon>
        <taxon>Nocardioidaceae</taxon>
        <taxon>Nocardioides</taxon>
    </lineage>
</organism>
<dbReference type="GO" id="GO:0016042">
    <property type="term" value="P:lipid catabolic process"/>
    <property type="evidence" value="ECO:0007669"/>
    <property type="project" value="UniProtKB-UniRule"/>
</dbReference>
<evidence type="ECO:0000259" key="5">
    <source>
        <dbReference type="PROSITE" id="PS51635"/>
    </source>
</evidence>
<proteinExistence type="predicted"/>
<evidence type="ECO:0000256" key="3">
    <source>
        <dbReference type="ARBA" id="ARBA00023098"/>
    </source>
</evidence>
<dbReference type="InterPro" id="IPR016035">
    <property type="entry name" value="Acyl_Trfase/lysoPLipase"/>
</dbReference>
<dbReference type="SUPFAM" id="SSF52151">
    <property type="entry name" value="FabD/lysophospholipase-like"/>
    <property type="match status" value="1"/>
</dbReference>
<evidence type="ECO:0000256" key="2">
    <source>
        <dbReference type="ARBA" id="ARBA00022963"/>
    </source>
</evidence>
<keyword evidence="1 4" id="KW-0378">Hydrolase</keyword>